<evidence type="ECO:0000313" key="1">
    <source>
        <dbReference type="EMBL" id="CCD50087.1"/>
    </source>
</evidence>
<organism evidence="1 2">
    <name type="scientific">Botryotinia fuckeliana (strain T4)</name>
    <name type="common">Noble rot fungus</name>
    <name type="synonym">Botrytis cinerea</name>
    <dbReference type="NCBI Taxonomy" id="999810"/>
    <lineage>
        <taxon>Eukaryota</taxon>
        <taxon>Fungi</taxon>
        <taxon>Dikarya</taxon>
        <taxon>Ascomycota</taxon>
        <taxon>Pezizomycotina</taxon>
        <taxon>Leotiomycetes</taxon>
        <taxon>Helotiales</taxon>
        <taxon>Sclerotiniaceae</taxon>
        <taxon>Botrytis</taxon>
    </lineage>
</organism>
<proteinExistence type="predicted"/>
<dbReference type="Proteomes" id="UP000008177">
    <property type="component" value="Unplaced contigs"/>
</dbReference>
<evidence type="ECO:0000313" key="2">
    <source>
        <dbReference type="Proteomes" id="UP000008177"/>
    </source>
</evidence>
<accession>G2YE89</accession>
<dbReference type="EMBL" id="FQ790322">
    <property type="protein sequence ID" value="CCD50087.1"/>
    <property type="molecule type" value="Genomic_DNA"/>
</dbReference>
<dbReference type="InParanoid" id="G2YE89"/>
<protein>
    <submittedName>
        <fullName evidence="1">Uncharacterized protein</fullName>
    </submittedName>
</protein>
<gene>
    <name evidence="1" type="ORF">BofuT4_uP093590.1</name>
</gene>
<reference evidence="2" key="1">
    <citation type="journal article" date="2011" name="PLoS Genet.">
        <title>Genomic analysis of the necrotrophic fungal pathogens Sclerotinia sclerotiorum and Botrytis cinerea.</title>
        <authorList>
            <person name="Amselem J."/>
            <person name="Cuomo C.A."/>
            <person name="van Kan J.A."/>
            <person name="Viaud M."/>
            <person name="Benito E.P."/>
            <person name="Couloux A."/>
            <person name="Coutinho P.M."/>
            <person name="de Vries R.P."/>
            <person name="Dyer P.S."/>
            <person name="Fillinger S."/>
            <person name="Fournier E."/>
            <person name="Gout L."/>
            <person name="Hahn M."/>
            <person name="Kohn L."/>
            <person name="Lapalu N."/>
            <person name="Plummer K.M."/>
            <person name="Pradier J.M."/>
            <person name="Quevillon E."/>
            <person name="Sharon A."/>
            <person name="Simon A."/>
            <person name="ten Have A."/>
            <person name="Tudzynski B."/>
            <person name="Tudzynski P."/>
            <person name="Wincker P."/>
            <person name="Andrew M."/>
            <person name="Anthouard V."/>
            <person name="Beever R.E."/>
            <person name="Beffa R."/>
            <person name="Benoit I."/>
            <person name="Bouzid O."/>
            <person name="Brault B."/>
            <person name="Chen Z."/>
            <person name="Choquer M."/>
            <person name="Collemare J."/>
            <person name="Cotton P."/>
            <person name="Danchin E.G."/>
            <person name="Da Silva C."/>
            <person name="Gautier A."/>
            <person name="Giraud C."/>
            <person name="Giraud T."/>
            <person name="Gonzalez C."/>
            <person name="Grossetete S."/>
            <person name="Guldener U."/>
            <person name="Henrissat B."/>
            <person name="Howlett B.J."/>
            <person name="Kodira C."/>
            <person name="Kretschmer M."/>
            <person name="Lappartient A."/>
            <person name="Leroch M."/>
            <person name="Levis C."/>
            <person name="Mauceli E."/>
            <person name="Neuveglise C."/>
            <person name="Oeser B."/>
            <person name="Pearson M."/>
            <person name="Poulain J."/>
            <person name="Poussereau N."/>
            <person name="Quesneville H."/>
            <person name="Rascle C."/>
            <person name="Schumacher J."/>
            <person name="Segurens B."/>
            <person name="Sexton A."/>
            <person name="Silva E."/>
            <person name="Sirven C."/>
            <person name="Soanes D.M."/>
            <person name="Talbot N.J."/>
            <person name="Templeton M."/>
            <person name="Yandava C."/>
            <person name="Yarden O."/>
            <person name="Zeng Q."/>
            <person name="Rollins J.A."/>
            <person name="Lebrun M.H."/>
            <person name="Dickman M."/>
        </authorList>
    </citation>
    <scope>NUCLEOTIDE SEQUENCE [LARGE SCALE GENOMIC DNA]</scope>
    <source>
        <strain evidence="2">T4</strain>
    </source>
</reference>
<dbReference type="HOGENOM" id="CLU_3050076_0_0_1"/>
<name>G2YE89_BOTF4</name>
<dbReference type="AlphaFoldDB" id="G2YE89"/>
<sequence>MAHARSFIFHPFSRRLSVFGFTVLKWYHRQELDFASYKCAVPYEEHWRPPFAQR</sequence>